<evidence type="ECO:0000259" key="14">
    <source>
        <dbReference type="PROSITE" id="PS50262"/>
    </source>
</evidence>
<dbReference type="PROSITE" id="PS50262">
    <property type="entry name" value="G_PROTEIN_RECEP_F1_2"/>
    <property type="match status" value="1"/>
</dbReference>
<evidence type="ECO:0000256" key="7">
    <source>
        <dbReference type="ARBA" id="ARBA00022989"/>
    </source>
</evidence>
<dbReference type="Gene3D" id="1.20.1070.10">
    <property type="entry name" value="Rhodopsin 7-helix transmembrane proteins"/>
    <property type="match status" value="1"/>
</dbReference>
<keyword evidence="9 13" id="KW-0472">Membrane</keyword>
<keyword evidence="7 13" id="KW-1133">Transmembrane helix</keyword>
<dbReference type="InterPro" id="IPR050516">
    <property type="entry name" value="Olfactory_GPCR"/>
</dbReference>
<evidence type="ECO:0000256" key="5">
    <source>
        <dbReference type="ARBA" id="ARBA00022692"/>
    </source>
</evidence>
<sequence>MSNQTISGFLLLEFTTNSELQILHFVAFLILYLGIVMANVLIISAVIFDSHLHCPMYFFLMNLAIQDIGQVSVIIPKSMINSLKNTRYISYSGCVAQVFFLIFFMGSDFSLLTVMAYDRYIAICKPLHYEMVMSRTVCRQIIASTWISGLLYGLVHTAGTFANTFCSNVANQFFCEIPHLLTLSCSDWYFHEILIILLSCSLGLVCFTFVILSYTKILIIVSRIPSVHGEKKVFATCLPHLIVFSIFVSTTMFAYLKPNTNIESHLNLLFTIIYSLMPPLLNPIIYGLRNKDIGLALTKLLGFKPSEKKCQFFSLIC</sequence>
<keyword evidence="5 12" id="KW-0812">Transmembrane</keyword>
<dbReference type="GO" id="GO:0004930">
    <property type="term" value="F:G protein-coupled receptor activity"/>
    <property type="evidence" value="ECO:0007669"/>
    <property type="project" value="UniProtKB-KW"/>
</dbReference>
<dbReference type="PANTHER" id="PTHR26452">
    <property type="entry name" value="OLFACTORY RECEPTOR"/>
    <property type="match status" value="1"/>
</dbReference>
<evidence type="ECO:0000256" key="10">
    <source>
        <dbReference type="ARBA" id="ARBA00023170"/>
    </source>
</evidence>
<evidence type="ECO:0000256" key="3">
    <source>
        <dbReference type="ARBA" id="ARBA00022475"/>
    </source>
</evidence>
<dbReference type="Proteomes" id="UP001474421">
    <property type="component" value="Unassembled WGS sequence"/>
</dbReference>
<feature type="transmembrane region" description="Helical" evidence="13">
    <location>
        <begin position="233"/>
        <end position="256"/>
    </location>
</feature>
<feature type="transmembrane region" description="Helical" evidence="13">
    <location>
        <begin position="268"/>
        <end position="288"/>
    </location>
</feature>
<accession>A0AAW1B5B7</accession>
<dbReference type="Pfam" id="PF13853">
    <property type="entry name" value="7tm_4"/>
    <property type="match status" value="1"/>
</dbReference>
<comment type="caution">
    <text evidence="15">The sequence shown here is derived from an EMBL/GenBank/DDBJ whole genome shotgun (WGS) entry which is preliminary data.</text>
</comment>
<name>A0AAW1B5B7_CROAD</name>
<keyword evidence="8 12" id="KW-0297">G-protein coupled receptor</keyword>
<feature type="domain" description="G-protein coupled receptors family 1 profile" evidence="14">
    <location>
        <begin position="38"/>
        <end position="286"/>
    </location>
</feature>
<proteinExistence type="inferred from homology"/>
<keyword evidence="6 13" id="KW-0552">Olfaction</keyword>
<keyword evidence="3 13" id="KW-1003">Cell membrane</keyword>
<dbReference type="EMBL" id="JAOTOJ010000008">
    <property type="protein sequence ID" value="KAK9397294.1"/>
    <property type="molecule type" value="Genomic_DNA"/>
</dbReference>
<dbReference type="GO" id="GO:0004984">
    <property type="term" value="F:olfactory receptor activity"/>
    <property type="evidence" value="ECO:0007669"/>
    <property type="project" value="InterPro"/>
</dbReference>
<keyword evidence="16" id="KW-1185">Reference proteome</keyword>
<feature type="transmembrane region" description="Helical" evidence="13">
    <location>
        <begin position="137"/>
        <end position="155"/>
    </location>
</feature>
<keyword evidence="11 12" id="KW-0807">Transducer</keyword>
<dbReference type="FunFam" id="1.20.1070.10:FF:000037">
    <property type="entry name" value="Olfactory receptor"/>
    <property type="match status" value="1"/>
</dbReference>
<keyword evidence="4 13" id="KW-0716">Sensory transduction</keyword>
<dbReference type="InterPro" id="IPR000725">
    <property type="entry name" value="Olfact_rcpt"/>
</dbReference>
<dbReference type="PRINTS" id="PR00245">
    <property type="entry name" value="OLFACTORYR"/>
</dbReference>
<gene>
    <name evidence="15" type="ORF">NXF25_020655</name>
</gene>
<evidence type="ECO:0000256" key="2">
    <source>
        <dbReference type="ARBA" id="ARBA00004651"/>
    </source>
</evidence>
<evidence type="ECO:0000256" key="12">
    <source>
        <dbReference type="RuleBase" id="RU000688"/>
    </source>
</evidence>
<evidence type="ECO:0000256" key="8">
    <source>
        <dbReference type="ARBA" id="ARBA00023040"/>
    </source>
</evidence>
<dbReference type="GO" id="GO:0005886">
    <property type="term" value="C:plasma membrane"/>
    <property type="evidence" value="ECO:0007669"/>
    <property type="project" value="UniProtKB-SubCell"/>
</dbReference>
<feature type="transmembrane region" description="Helical" evidence="13">
    <location>
        <begin position="95"/>
        <end position="117"/>
    </location>
</feature>
<comment type="subcellular location">
    <subcellularLocation>
        <location evidence="2 13">Cell membrane</location>
        <topology evidence="2 13">Multi-pass membrane protein</topology>
    </subcellularLocation>
</comment>
<dbReference type="InterPro" id="IPR017452">
    <property type="entry name" value="GPCR_Rhodpsn_7TM"/>
</dbReference>
<evidence type="ECO:0000313" key="15">
    <source>
        <dbReference type="EMBL" id="KAK9397294.1"/>
    </source>
</evidence>
<evidence type="ECO:0000313" key="16">
    <source>
        <dbReference type="Proteomes" id="UP001474421"/>
    </source>
</evidence>
<dbReference type="CDD" id="cd15227">
    <property type="entry name" value="7tmA_OR14-like"/>
    <property type="match status" value="1"/>
</dbReference>
<evidence type="ECO:0000256" key="11">
    <source>
        <dbReference type="ARBA" id="ARBA00023224"/>
    </source>
</evidence>
<protein>
    <recommendedName>
        <fullName evidence="13">Olfactory receptor</fullName>
    </recommendedName>
</protein>
<reference evidence="15 16" key="1">
    <citation type="journal article" date="2024" name="Proc. Natl. Acad. Sci. U.S.A.">
        <title>The genetic regulatory architecture and epigenomic basis for age-related changes in rattlesnake venom.</title>
        <authorList>
            <person name="Hogan M.P."/>
            <person name="Holding M.L."/>
            <person name="Nystrom G.S."/>
            <person name="Colston T.J."/>
            <person name="Bartlett D.A."/>
            <person name="Mason A.J."/>
            <person name="Ellsworth S.A."/>
            <person name="Rautsaw R.M."/>
            <person name="Lawrence K.C."/>
            <person name="Strickland J.L."/>
            <person name="He B."/>
            <person name="Fraser P."/>
            <person name="Margres M.J."/>
            <person name="Gilbert D.M."/>
            <person name="Gibbs H.L."/>
            <person name="Parkinson C.L."/>
            <person name="Rokyta D.R."/>
        </authorList>
    </citation>
    <scope>NUCLEOTIDE SEQUENCE [LARGE SCALE GENOMIC DNA]</scope>
    <source>
        <strain evidence="15">DRR0105</strain>
    </source>
</reference>
<evidence type="ECO:0000256" key="1">
    <source>
        <dbReference type="ARBA" id="ARBA00002936"/>
    </source>
</evidence>
<feature type="transmembrane region" description="Helical" evidence="13">
    <location>
        <begin position="22"/>
        <end position="48"/>
    </location>
</feature>
<dbReference type="PROSITE" id="PS00237">
    <property type="entry name" value="G_PROTEIN_RECEP_F1_1"/>
    <property type="match status" value="1"/>
</dbReference>
<evidence type="ECO:0000256" key="4">
    <source>
        <dbReference type="ARBA" id="ARBA00022606"/>
    </source>
</evidence>
<evidence type="ECO:0000256" key="13">
    <source>
        <dbReference type="RuleBase" id="RU363047"/>
    </source>
</evidence>
<evidence type="ECO:0000256" key="9">
    <source>
        <dbReference type="ARBA" id="ARBA00023136"/>
    </source>
</evidence>
<dbReference type="InterPro" id="IPR000276">
    <property type="entry name" value="GPCR_Rhodpsn"/>
</dbReference>
<comment type="function">
    <text evidence="1">Odorant receptor.</text>
</comment>
<comment type="similarity">
    <text evidence="12">Belongs to the G-protein coupled receptor 1 family.</text>
</comment>
<dbReference type="SUPFAM" id="SSF81321">
    <property type="entry name" value="Family A G protein-coupled receptor-like"/>
    <property type="match status" value="1"/>
</dbReference>
<feature type="transmembrane region" description="Helical" evidence="13">
    <location>
        <begin position="188"/>
        <end position="212"/>
    </location>
</feature>
<organism evidence="15 16">
    <name type="scientific">Crotalus adamanteus</name>
    <name type="common">Eastern diamondback rattlesnake</name>
    <dbReference type="NCBI Taxonomy" id="8729"/>
    <lineage>
        <taxon>Eukaryota</taxon>
        <taxon>Metazoa</taxon>
        <taxon>Chordata</taxon>
        <taxon>Craniata</taxon>
        <taxon>Vertebrata</taxon>
        <taxon>Euteleostomi</taxon>
        <taxon>Lepidosauria</taxon>
        <taxon>Squamata</taxon>
        <taxon>Bifurcata</taxon>
        <taxon>Unidentata</taxon>
        <taxon>Episquamata</taxon>
        <taxon>Toxicofera</taxon>
        <taxon>Serpentes</taxon>
        <taxon>Colubroidea</taxon>
        <taxon>Viperidae</taxon>
        <taxon>Crotalinae</taxon>
        <taxon>Crotalus</taxon>
    </lineage>
</organism>
<dbReference type="PRINTS" id="PR00237">
    <property type="entry name" value="GPCRRHODOPSN"/>
</dbReference>
<keyword evidence="10 12" id="KW-0675">Receptor</keyword>
<dbReference type="AlphaFoldDB" id="A0AAW1B5B7"/>
<evidence type="ECO:0000256" key="6">
    <source>
        <dbReference type="ARBA" id="ARBA00022725"/>
    </source>
</evidence>